<evidence type="ECO:0000313" key="1">
    <source>
        <dbReference type="EMBL" id="QQB47079.1"/>
    </source>
</evidence>
<dbReference type="RefSeq" id="WP_084037100.1">
    <property type="nucleotide sequence ID" value="NZ_CP066007.1"/>
</dbReference>
<evidence type="ECO:0000313" key="2">
    <source>
        <dbReference type="Proteomes" id="UP000596145"/>
    </source>
</evidence>
<reference evidence="1 2" key="1">
    <citation type="submission" date="2020-12" db="EMBL/GenBank/DDBJ databases">
        <title>FDA dAtabase for Regulatory Grade micrObial Sequences (FDA-ARGOS): Supporting development and validation of Infectious Disease Dx tests.</title>
        <authorList>
            <person name="Sproer C."/>
            <person name="Gronow S."/>
            <person name="Severitt S."/>
            <person name="Schroder I."/>
            <person name="Tallon L."/>
            <person name="Sadzewicz L."/>
            <person name="Zhao X."/>
            <person name="Boylan J."/>
            <person name="Ott S."/>
            <person name="Bowen H."/>
            <person name="Vavikolanu K."/>
            <person name="Mehta A."/>
            <person name="Aluvathingal J."/>
            <person name="Nadendla S."/>
            <person name="Lowell S."/>
            <person name="Myers T."/>
            <person name="Yan Y."/>
            <person name="Sichtig H."/>
        </authorList>
    </citation>
    <scope>NUCLEOTIDE SEQUENCE [LARGE SCALE GENOMIC DNA]</scope>
    <source>
        <strain evidence="1 2">FDAARGOS_1053</strain>
    </source>
</reference>
<protein>
    <submittedName>
        <fullName evidence="1">Uncharacterized protein</fullName>
    </submittedName>
</protein>
<accession>A0A7T4EGQ5</accession>
<dbReference type="EMBL" id="CP066007">
    <property type="protein sequence ID" value="QQB47079.1"/>
    <property type="molecule type" value="Genomic_DNA"/>
</dbReference>
<organism evidence="1 2">
    <name type="scientific">Corynebacterium glucuronolyticum</name>
    <dbReference type="NCBI Taxonomy" id="39791"/>
    <lineage>
        <taxon>Bacteria</taxon>
        <taxon>Bacillati</taxon>
        <taxon>Actinomycetota</taxon>
        <taxon>Actinomycetes</taxon>
        <taxon>Mycobacteriales</taxon>
        <taxon>Corynebacteriaceae</taxon>
        <taxon>Corynebacterium</taxon>
    </lineage>
</organism>
<proteinExistence type="predicted"/>
<name>A0A7T4EGQ5_9CORY</name>
<sequence length="228" mass="24944">MSAPLKPRKRKPLIAFLFILLLGSAYPLGLFVWMGIPMYFNHGLMPEQILTEEIPGRTGLARAENGEWQLVYNPCGADVDHVAVSDNMTGVFAVDSSVADATKRGRQVQVWTPQSREAAAHPFTARLFPPDPPPGWAVTENTFRDNSPQDGTVTIGYTATGTTALPARVSHKETVARLSSDAVLVGEYRPLTMSRADFFDCETLTPRMSDGAARLALAELILTGQYQH</sequence>
<dbReference type="AlphaFoldDB" id="A0A7T4EGQ5"/>
<dbReference type="GeneID" id="92761116"/>
<gene>
    <name evidence="1" type="ORF">I6I10_03990</name>
</gene>
<dbReference type="Proteomes" id="UP000596145">
    <property type="component" value="Chromosome"/>
</dbReference>